<comment type="similarity">
    <text evidence="2">Belongs to the bacterial PQQ dehydrogenase family.</text>
</comment>
<organism evidence="7 8">
    <name type="scientific">Sphingobium algorifonticola</name>
    <dbReference type="NCBI Taxonomy" id="2008318"/>
    <lineage>
        <taxon>Bacteria</taxon>
        <taxon>Pseudomonadati</taxon>
        <taxon>Pseudomonadota</taxon>
        <taxon>Alphaproteobacteria</taxon>
        <taxon>Sphingomonadales</taxon>
        <taxon>Sphingomonadaceae</taxon>
        <taxon>Sphingobium</taxon>
    </lineage>
</organism>
<dbReference type="InterPro" id="IPR002372">
    <property type="entry name" value="PQQ_rpt_dom"/>
</dbReference>
<feature type="chain" id="PRO_5019489150" evidence="5">
    <location>
        <begin position="33"/>
        <end position="746"/>
    </location>
</feature>
<keyword evidence="4" id="KW-0560">Oxidoreductase</keyword>
<keyword evidence="3 5" id="KW-0732">Signal</keyword>
<comment type="cofactor">
    <cofactor evidence="1">
        <name>pyrroloquinoline quinone</name>
        <dbReference type="ChEBI" id="CHEBI:58442"/>
    </cofactor>
</comment>
<keyword evidence="8" id="KW-1185">Reference proteome</keyword>
<dbReference type="AlphaFoldDB" id="A0A437JC03"/>
<dbReference type="EMBL" id="RZUL01000001">
    <property type="protein sequence ID" value="RVT43466.1"/>
    <property type="molecule type" value="Genomic_DNA"/>
</dbReference>
<evidence type="ECO:0000259" key="6">
    <source>
        <dbReference type="Pfam" id="PF01011"/>
    </source>
</evidence>
<evidence type="ECO:0000313" key="7">
    <source>
        <dbReference type="EMBL" id="RVT43466.1"/>
    </source>
</evidence>
<comment type="caution">
    <text evidence="7">The sequence shown here is derived from an EMBL/GenBank/DDBJ whole genome shotgun (WGS) entry which is preliminary data.</text>
</comment>
<proteinExistence type="inferred from homology"/>
<dbReference type="OrthoDB" id="9794322at2"/>
<dbReference type="InterPro" id="IPR011047">
    <property type="entry name" value="Quinoprotein_ADH-like_sf"/>
</dbReference>
<dbReference type="GO" id="GO:0016491">
    <property type="term" value="F:oxidoreductase activity"/>
    <property type="evidence" value="ECO:0007669"/>
    <property type="project" value="UniProtKB-KW"/>
</dbReference>
<dbReference type="PANTHER" id="PTHR32303">
    <property type="entry name" value="QUINOPROTEIN ALCOHOL DEHYDROGENASE (CYTOCHROME C)"/>
    <property type="match status" value="1"/>
</dbReference>
<dbReference type="GO" id="GO:0020037">
    <property type="term" value="F:heme binding"/>
    <property type="evidence" value="ECO:0007669"/>
    <property type="project" value="InterPro"/>
</dbReference>
<dbReference type="Gene3D" id="2.140.10.10">
    <property type="entry name" value="Quinoprotein alcohol dehydrogenase-like superfamily"/>
    <property type="match status" value="2"/>
</dbReference>
<feature type="signal peptide" evidence="5">
    <location>
        <begin position="1"/>
        <end position="32"/>
    </location>
</feature>
<evidence type="ECO:0000256" key="2">
    <source>
        <dbReference type="ARBA" id="ARBA00008156"/>
    </source>
</evidence>
<name>A0A437JC03_9SPHN</name>
<dbReference type="SUPFAM" id="SSF50998">
    <property type="entry name" value="Quinoprotein alcohol dehydrogenase-like"/>
    <property type="match status" value="1"/>
</dbReference>
<accession>A0A437JC03</accession>
<sequence>MHDALGRFIKHRLSVAWTCSVAASLGVSSLVAADPMPFHQMGEAAPLTVPKGMIPDTATWAHWGNTAGNLRFSNANQIDVRNVSQLKAIWKYSPGPDATAGVWQATPLVVNGVMYLTDPYDGAVALDPETGKVLWTFRVPDRKLRVRGISYWPGDATHGPRIIFGHYDRVYALDPATGRPIADFGDGHGYIDLRKGITEDWPDNEWQITSPPAIFENLLIVGGATSRVQFTSQGASVDPRAYDIRTGKQIWRFNLVPRPGQRNFGTWAGDSWKNRTGPSAWAIMAVDPALGLVYVPVGTANAVMLGMDRPGDNLYANSILALDARTGRYRWHFQTTRHDIWDYDLPSPPALMDIVVRGKKIPAIVQVGKTGLMFILDRRNGKPVFGVEYRPVPRSEIPGEIAAETQPFPIKPLPLVPLGFRRADMTQVTPESNRACNARWDREGLRDSEIYQPTRLHGGTVVAPSNNSAAGGTYGGASINPYLGYIYIHTRRAIGYHAVEEDGKGGIRIKGPYRGLTDDQGLPCANPPWSELIAINASTGDVAWRRPLGIVEALGERGLSVGNPGNGGSVATAGGLIFIGATSDARFRAFDGFTGKELWVHNLPAHATGSPITYIGKSGRQYVVIAGGRSREENSLIAFAIPRPGERTIDIAPRSAGKAAQAKVETAAVSSAPLPRTVEELAPLPGKAAFVEMCTACHDVTTSLMRRRTARDWRDTVSDMRGRGAPGDDAKAARVVDYLTQAYGNP</sequence>
<dbReference type="SUPFAM" id="SSF46626">
    <property type="entry name" value="Cytochrome c"/>
    <property type="match status" value="1"/>
</dbReference>
<protein>
    <submittedName>
        <fullName evidence="7">Quinoprotein glucose dehydrogenase</fullName>
    </submittedName>
</protein>
<dbReference type="Pfam" id="PF01011">
    <property type="entry name" value="PQQ"/>
    <property type="match status" value="1"/>
</dbReference>
<evidence type="ECO:0000256" key="4">
    <source>
        <dbReference type="ARBA" id="ARBA00023002"/>
    </source>
</evidence>
<dbReference type="InterPro" id="IPR018391">
    <property type="entry name" value="PQQ_b-propeller_rpt"/>
</dbReference>
<dbReference type="InterPro" id="IPR036909">
    <property type="entry name" value="Cyt_c-like_dom_sf"/>
</dbReference>
<dbReference type="SMART" id="SM00564">
    <property type="entry name" value="PQQ"/>
    <property type="match status" value="6"/>
</dbReference>
<dbReference type="Proteomes" id="UP000282977">
    <property type="component" value="Unassembled WGS sequence"/>
</dbReference>
<feature type="domain" description="Pyrrolo-quinoline quinone repeat" evidence="6">
    <location>
        <begin position="60"/>
        <end position="623"/>
    </location>
</feature>
<evidence type="ECO:0000256" key="5">
    <source>
        <dbReference type="SAM" id="SignalP"/>
    </source>
</evidence>
<evidence type="ECO:0000256" key="3">
    <source>
        <dbReference type="ARBA" id="ARBA00022729"/>
    </source>
</evidence>
<dbReference type="GO" id="GO:0009055">
    <property type="term" value="F:electron transfer activity"/>
    <property type="evidence" value="ECO:0007669"/>
    <property type="project" value="InterPro"/>
</dbReference>
<dbReference type="PANTHER" id="PTHR32303:SF4">
    <property type="entry name" value="QUINOPROTEIN GLUCOSE DEHYDROGENASE"/>
    <property type="match status" value="1"/>
</dbReference>
<evidence type="ECO:0000256" key="1">
    <source>
        <dbReference type="ARBA" id="ARBA00001931"/>
    </source>
</evidence>
<dbReference type="Gene3D" id="1.10.760.10">
    <property type="entry name" value="Cytochrome c-like domain"/>
    <property type="match status" value="1"/>
</dbReference>
<reference evidence="7 8" key="1">
    <citation type="submission" date="2019-01" db="EMBL/GenBank/DDBJ databases">
        <authorList>
            <person name="Chen W.-M."/>
        </authorList>
    </citation>
    <scope>NUCLEOTIDE SEQUENCE [LARGE SCALE GENOMIC DNA]</scope>
    <source>
        <strain evidence="7 8">TLA-22</strain>
    </source>
</reference>
<gene>
    <name evidence="7" type="ORF">ENE74_02225</name>
</gene>
<dbReference type="RefSeq" id="WP_127689003.1">
    <property type="nucleotide sequence ID" value="NZ_RZUL01000001.1"/>
</dbReference>
<evidence type="ECO:0000313" key="8">
    <source>
        <dbReference type="Proteomes" id="UP000282977"/>
    </source>
</evidence>